<proteinExistence type="predicted"/>
<evidence type="ECO:0000256" key="1">
    <source>
        <dbReference type="SAM" id="MobiDB-lite"/>
    </source>
</evidence>
<keyword evidence="3" id="KW-1185">Reference proteome</keyword>
<evidence type="ECO:0000313" key="3">
    <source>
        <dbReference type="Proteomes" id="UP000192746"/>
    </source>
</evidence>
<dbReference type="Proteomes" id="UP000192746">
    <property type="component" value="Unassembled WGS sequence"/>
</dbReference>
<protein>
    <submittedName>
        <fullName evidence="2">Uncharacterized protein</fullName>
    </submittedName>
</protein>
<dbReference type="RefSeq" id="WP_084839674.1">
    <property type="nucleotide sequence ID" value="NZ_ARYN01000001.1"/>
</dbReference>
<dbReference type="STRING" id="1185767.IIF7_00105"/>
<sequence>MMKKHIKYIMPFFAFLLLLGCTEEDNTVDKVFQDTVYGAILRTTETISASYNAFDPTSIFSIMLEEQDEEMGDLLESVDVYISFEDNQGDAVDNSTSETLLVNIPASEFTTGDNGLPVISFERSLAEAASAAGLSESDYSGGDRFIYRMVLNLTDGRSYTNTDYGGTVSSSSFFRSPLIYYVGVNCTPLTPVPGTYNVDLQDSYGDGWNGASISVTIDGTTEDYTLDSGSAGSFSVTVPEDTEELSFVFNSGDWDSEITFQVYAPNGDLASEQGPSPGVGEIPLSICPD</sequence>
<comment type="caution">
    <text evidence="2">The sequence shown here is derived from an EMBL/GenBank/DDBJ whole genome shotgun (WGS) entry which is preliminary data.</text>
</comment>
<dbReference type="AlphaFoldDB" id="A0A1Y1T7T8"/>
<gene>
    <name evidence="2" type="ORF">IIF7_00105</name>
</gene>
<dbReference type="OrthoDB" id="820612at2"/>
<reference evidence="2 3" key="1">
    <citation type="submission" date="2013-04" db="EMBL/GenBank/DDBJ databases">
        <title>Zunongwangia sp. 22II14-10F7 Genome Sequencing.</title>
        <authorList>
            <person name="Lai Q."/>
            <person name="Shao Z."/>
        </authorList>
    </citation>
    <scope>NUCLEOTIDE SEQUENCE [LARGE SCALE GENOMIC DNA]</scope>
    <source>
        <strain evidence="2 3">22II14-10F7</strain>
    </source>
</reference>
<evidence type="ECO:0000313" key="2">
    <source>
        <dbReference type="EMBL" id="ORL47119.1"/>
    </source>
</evidence>
<accession>A0A1Y1T7T8</accession>
<dbReference type="PROSITE" id="PS51257">
    <property type="entry name" value="PROKAR_LIPOPROTEIN"/>
    <property type="match status" value="1"/>
</dbReference>
<dbReference type="EMBL" id="ARYN01000001">
    <property type="protein sequence ID" value="ORL47119.1"/>
    <property type="molecule type" value="Genomic_DNA"/>
</dbReference>
<name>A0A1Y1T7T8_9FLAO</name>
<organism evidence="2 3">
    <name type="scientific">Zunongwangia atlantica 22II14-10F7</name>
    <dbReference type="NCBI Taxonomy" id="1185767"/>
    <lineage>
        <taxon>Bacteria</taxon>
        <taxon>Pseudomonadati</taxon>
        <taxon>Bacteroidota</taxon>
        <taxon>Flavobacteriia</taxon>
        <taxon>Flavobacteriales</taxon>
        <taxon>Flavobacteriaceae</taxon>
        <taxon>Zunongwangia</taxon>
    </lineage>
</organism>
<feature type="region of interest" description="Disordered" evidence="1">
    <location>
        <begin position="269"/>
        <end position="289"/>
    </location>
</feature>